<gene>
    <name evidence="6" type="ORF">EDC28_109172</name>
</gene>
<feature type="domain" description="Thioesterase" evidence="3">
    <location>
        <begin position="278"/>
        <end position="337"/>
    </location>
</feature>
<comment type="caution">
    <text evidence="6">The sequence shown here is derived from an EMBL/GenBank/DDBJ whole genome shotgun (WGS) entry which is preliminary data.</text>
</comment>
<feature type="domain" description="Poly-beta-hydroxybutyrate polymerase N-terminal" evidence="5">
    <location>
        <begin position="8"/>
        <end position="48"/>
    </location>
</feature>
<feature type="domain" description="Poly-beta-hydroxybutyrate polymerase N-terminal" evidence="4">
    <location>
        <begin position="76"/>
        <end position="245"/>
    </location>
</feature>
<accession>A0A3N1NV08</accession>
<dbReference type="GO" id="GO:0042619">
    <property type="term" value="P:poly-hydroxybutyrate biosynthetic process"/>
    <property type="evidence" value="ECO:0007669"/>
    <property type="project" value="InterPro"/>
</dbReference>
<keyword evidence="2" id="KW-0012">Acyltransferase</keyword>
<organism evidence="6 7">
    <name type="scientific">Gallaecimonas pentaromativorans</name>
    <dbReference type="NCBI Taxonomy" id="584787"/>
    <lineage>
        <taxon>Bacteria</taxon>
        <taxon>Pseudomonadati</taxon>
        <taxon>Pseudomonadota</taxon>
        <taxon>Gammaproteobacteria</taxon>
        <taxon>Enterobacterales</taxon>
        <taxon>Gallaecimonadaceae</taxon>
        <taxon>Gallaecimonas</taxon>
    </lineage>
</organism>
<dbReference type="Gene3D" id="3.40.50.1820">
    <property type="entry name" value="alpha/beta hydrolase"/>
    <property type="match status" value="1"/>
</dbReference>
<dbReference type="STRING" id="584787.GCA_001247655_01628"/>
<dbReference type="SUPFAM" id="SSF53474">
    <property type="entry name" value="alpha/beta-Hydrolases"/>
    <property type="match status" value="1"/>
</dbReference>
<dbReference type="PANTHER" id="PTHR36837:SF5">
    <property type="entry name" value="POLY-3-HYDROXYBUTYRATE SYNTHASE"/>
    <property type="match status" value="1"/>
</dbReference>
<dbReference type="InterPro" id="IPR010941">
    <property type="entry name" value="PhaC_N"/>
</dbReference>
<reference evidence="6 7" key="1">
    <citation type="submission" date="2018-11" db="EMBL/GenBank/DDBJ databases">
        <title>Genomic Encyclopedia of Type Strains, Phase IV (KMG-IV): sequencing the most valuable type-strain genomes for metagenomic binning, comparative biology and taxonomic classification.</title>
        <authorList>
            <person name="Goeker M."/>
        </authorList>
    </citation>
    <scope>NUCLEOTIDE SEQUENCE [LARGE SCALE GENOMIC DNA]</scope>
    <source>
        <strain evidence="6 7">DSM 21945</strain>
    </source>
</reference>
<dbReference type="Pfam" id="PF00975">
    <property type="entry name" value="Thioesterase"/>
    <property type="match status" value="1"/>
</dbReference>
<evidence type="ECO:0000259" key="4">
    <source>
        <dbReference type="Pfam" id="PF07167"/>
    </source>
</evidence>
<evidence type="ECO:0000256" key="2">
    <source>
        <dbReference type="ARBA" id="ARBA00023315"/>
    </source>
</evidence>
<proteinExistence type="predicted"/>
<dbReference type="InterPro" id="IPR001031">
    <property type="entry name" value="Thioesterase"/>
</dbReference>
<protein>
    <submittedName>
        <fullName evidence="6">Polyhydroxyalkanoate synthase</fullName>
    </submittedName>
</protein>
<dbReference type="AlphaFoldDB" id="A0A3N1NV08"/>
<dbReference type="GO" id="GO:0016746">
    <property type="term" value="F:acyltransferase activity"/>
    <property type="evidence" value="ECO:0007669"/>
    <property type="project" value="UniProtKB-KW"/>
</dbReference>
<evidence type="ECO:0000313" key="6">
    <source>
        <dbReference type="EMBL" id="ROQ22682.1"/>
    </source>
</evidence>
<dbReference type="InterPro" id="IPR029058">
    <property type="entry name" value="AB_hydrolase_fold"/>
</dbReference>
<evidence type="ECO:0000259" key="3">
    <source>
        <dbReference type="Pfam" id="PF00975"/>
    </source>
</evidence>
<dbReference type="InterPro" id="IPR051321">
    <property type="entry name" value="PHA/PHB_synthase"/>
</dbReference>
<dbReference type="PANTHER" id="PTHR36837">
    <property type="entry name" value="POLY(3-HYDROXYALKANOATE) POLYMERASE SUBUNIT PHAC"/>
    <property type="match status" value="1"/>
</dbReference>
<name>A0A3N1NV08_9GAMM</name>
<evidence type="ECO:0000259" key="5">
    <source>
        <dbReference type="Pfam" id="PF12551"/>
    </source>
</evidence>
<dbReference type="Pfam" id="PF07167">
    <property type="entry name" value="PhaC_N"/>
    <property type="match status" value="1"/>
</dbReference>
<dbReference type="InterPro" id="IPR022211">
    <property type="entry name" value="PHBC_N"/>
</dbReference>
<dbReference type="Proteomes" id="UP000268033">
    <property type="component" value="Unassembled WGS sequence"/>
</dbReference>
<keyword evidence="1" id="KW-0808">Transferase</keyword>
<dbReference type="EMBL" id="RJUL01000009">
    <property type="protein sequence ID" value="ROQ22682.1"/>
    <property type="molecule type" value="Genomic_DNA"/>
</dbReference>
<dbReference type="Pfam" id="PF12551">
    <property type="entry name" value="PHBC_N"/>
    <property type="match status" value="1"/>
</dbReference>
<sequence>MDASRNFFDDLDRSYQANLARFTLGLSPAGLTEAYASWLAHLAMSPGRLSELALFPLSQWPDCWQSQSQEQPKASQDARFASERWQQWPWRFYAEGFRQSEQFWQKATTGINGLSDEYQRILSFSARQLLDALSPSNFIATNPDLIHTTLTHLGTNLAAGAANALEDWRRDQTGEAPVGVEAFEVGRNIACTPGKVVLKNQLIELIHYQPRCDKVKKEPVLFMPAWIMKYYILDLSPRNSLVRWLLEQGHDVYMISWKNPGGEDRELGMEDYVRHGALAAIDAVRSISKDAPIHLAGYCLGGTLALLTAAYLGARQDNPLKSLTLFAAQGDFTEAGELMLFVTPSEVAFLKNMMWAQGVLDTTQMAGAFQILRSNDLIWSRLVHEYLQGQRPGMNDLMAWNSDATRMPFKMHSEYLEKLFLKNQFAEGHYSLFGEPLAPGDIQLPIFAVGTEKDHVAPWVSVHKVHLIGGNDVTFVLASGGHNSGIVSEPGHPHRSYRQLFKGAKDPYLSPEHWLEKAEPHSGSWWPAWQAWLAEHSSAEVAAPKNLGSRQYPAKGDAPGSFVLMK</sequence>
<evidence type="ECO:0000313" key="7">
    <source>
        <dbReference type="Proteomes" id="UP000268033"/>
    </source>
</evidence>
<evidence type="ECO:0000256" key="1">
    <source>
        <dbReference type="ARBA" id="ARBA00022679"/>
    </source>
</evidence>
<keyword evidence="7" id="KW-1185">Reference proteome</keyword>
<dbReference type="RefSeq" id="WP_123422320.1">
    <property type="nucleotide sequence ID" value="NZ_RJUL01000009.1"/>
</dbReference>